<evidence type="ECO:0000256" key="6">
    <source>
        <dbReference type="ARBA" id="ARBA00044538"/>
    </source>
</evidence>
<dbReference type="GO" id="GO:0006508">
    <property type="term" value="P:proteolysis"/>
    <property type="evidence" value="ECO:0007669"/>
    <property type="project" value="UniProtKB-KW"/>
</dbReference>
<keyword evidence="8" id="KW-1185">Reference proteome</keyword>
<dbReference type="CDD" id="cd16332">
    <property type="entry name" value="Prp-like"/>
    <property type="match status" value="1"/>
</dbReference>
<comment type="similarity">
    <text evidence="5">Belongs to the Prp family.</text>
</comment>
<evidence type="ECO:0000313" key="8">
    <source>
        <dbReference type="Proteomes" id="UP001489509"/>
    </source>
</evidence>
<reference evidence="7 8" key="1">
    <citation type="submission" date="2024-03" db="EMBL/GenBank/DDBJ databases">
        <title>Human intestinal bacterial collection.</title>
        <authorList>
            <person name="Pauvert C."/>
            <person name="Hitch T.C.A."/>
            <person name="Clavel T."/>
        </authorList>
    </citation>
    <scope>NUCLEOTIDE SEQUENCE [LARGE SCALE GENOMIC DNA]</scope>
    <source>
        <strain evidence="7 8">CLA-JM-H44</strain>
    </source>
</reference>
<dbReference type="Proteomes" id="UP001489509">
    <property type="component" value="Unassembled WGS sequence"/>
</dbReference>
<keyword evidence="2 7" id="KW-0645">Protease</keyword>
<gene>
    <name evidence="7" type="ORF">WMO26_09335</name>
</gene>
<evidence type="ECO:0000256" key="5">
    <source>
        <dbReference type="ARBA" id="ARBA00044503"/>
    </source>
</evidence>
<protein>
    <recommendedName>
        <fullName evidence="6">Ribosomal processing cysteine protease Prp</fullName>
    </recommendedName>
</protein>
<dbReference type="InterPro" id="IPR036764">
    <property type="entry name" value="Peptidase_Prp_sf"/>
</dbReference>
<dbReference type="GO" id="GO:0008233">
    <property type="term" value="F:peptidase activity"/>
    <property type="evidence" value="ECO:0007669"/>
    <property type="project" value="UniProtKB-KW"/>
</dbReference>
<dbReference type="SUPFAM" id="SSF118010">
    <property type="entry name" value="TM1457-like"/>
    <property type="match status" value="1"/>
</dbReference>
<evidence type="ECO:0000256" key="1">
    <source>
        <dbReference type="ARBA" id="ARBA00022517"/>
    </source>
</evidence>
<evidence type="ECO:0000256" key="3">
    <source>
        <dbReference type="ARBA" id="ARBA00022801"/>
    </source>
</evidence>
<keyword evidence="4" id="KW-0788">Thiol protease</keyword>
<organism evidence="7 8">
    <name type="scientific">Solibaculum intestinale</name>
    <dbReference type="NCBI Taxonomy" id="3133165"/>
    <lineage>
        <taxon>Bacteria</taxon>
        <taxon>Bacillati</taxon>
        <taxon>Bacillota</taxon>
        <taxon>Clostridia</taxon>
        <taxon>Eubacteriales</taxon>
        <taxon>Oscillospiraceae</taxon>
        <taxon>Solibaculum</taxon>
    </lineage>
</organism>
<proteinExistence type="inferred from homology"/>
<dbReference type="InterPro" id="IPR007422">
    <property type="entry name" value="Peptidase_Prp"/>
</dbReference>
<accession>A0ABV1E138</accession>
<comment type="caution">
    <text evidence="7">The sequence shown here is derived from an EMBL/GenBank/DDBJ whole genome shotgun (WGS) entry which is preliminary data.</text>
</comment>
<evidence type="ECO:0000256" key="4">
    <source>
        <dbReference type="ARBA" id="ARBA00022807"/>
    </source>
</evidence>
<dbReference type="RefSeq" id="WP_349219894.1">
    <property type="nucleotide sequence ID" value="NZ_JBBMFD010000016.1"/>
</dbReference>
<dbReference type="Gene3D" id="3.30.70.1490">
    <property type="entry name" value="Cysteine protease Prp"/>
    <property type="match status" value="1"/>
</dbReference>
<evidence type="ECO:0000256" key="2">
    <source>
        <dbReference type="ARBA" id="ARBA00022670"/>
    </source>
</evidence>
<dbReference type="Pfam" id="PF04327">
    <property type="entry name" value="Peptidase_Prp"/>
    <property type="match status" value="1"/>
</dbReference>
<dbReference type="EMBL" id="JBBMFD010000016">
    <property type="protein sequence ID" value="MEQ2441027.1"/>
    <property type="molecule type" value="Genomic_DNA"/>
</dbReference>
<keyword evidence="3" id="KW-0378">Hydrolase</keyword>
<dbReference type="PANTHER" id="PTHR39178:SF1">
    <property type="entry name" value="RIBOSOMAL-PROCESSING CYSTEINE PROTEASE PRP"/>
    <property type="match status" value="1"/>
</dbReference>
<sequence>MTKVRFNHRDGKLCGFTMSGHAGYAQQGEDIVCAAVSSAAYMAANTITEVLSSPAQAEVCEACFRFSLLSACDSAAAILEGLRLHLTELQKQYPAYLTIDITEV</sequence>
<dbReference type="PANTHER" id="PTHR39178">
    <property type="entry name" value="HYPOTHETICAL RIBOSOME-ASSOCIATED PROTEIN"/>
    <property type="match status" value="1"/>
</dbReference>
<evidence type="ECO:0000313" key="7">
    <source>
        <dbReference type="EMBL" id="MEQ2441027.1"/>
    </source>
</evidence>
<keyword evidence="1" id="KW-0690">Ribosome biogenesis</keyword>
<name>A0ABV1E138_9FIRM</name>